<reference evidence="2 3" key="1">
    <citation type="journal article" date="2011" name="J. Bacteriol.">
        <title>Genome sequence of the 1,4-dioxane-degrading Pseudonocardia dioxanivorans strain CB1190.</title>
        <authorList>
            <person name="Sales C.M."/>
            <person name="Mahendra S."/>
            <person name="Grostern A."/>
            <person name="Parales R.E."/>
            <person name="Goodwin L.A."/>
            <person name="Woyke T."/>
            <person name="Nolan M."/>
            <person name="Lapidus A."/>
            <person name="Chertkov O."/>
            <person name="Ovchinnikova G."/>
            <person name="Sczyrba A."/>
            <person name="Alvarez-Cohen L."/>
        </authorList>
    </citation>
    <scope>NUCLEOTIDE SEQUENCE [LARGE SCALE GENOMIC DNA]</scope>
    <source>
        <strain evidence="3">ATCC 55486 / DSM 44775 / JCM 13855 / CB1190</strain>
    </source>
</reference>
<dbReference type="HOGENOM" id="CLU_1309270_0_0_11"/>
<proteinExistence type="predicted"/>
<name>F4CN26_PSEUX</name>
<accession>F4CN26</accession>
<dbReference type="STRING" id="675635.Psed_3871"/>
<organism evidence="2 3">
    <name type="scientific">Pseudonocardia dioxanivorans (strain ATCC 55486 / DSM 44775 / JCM 13855 / CB1190)</name>
    <dbReference type="NCBI Taxonomy" id="675635"/>
    <lineage>
        <taxon>Bacteria</taxon>
        <taxon>Bacillati</taxon>
        <taxon>Actinomycetota</taxon>
        <taxon>Actinomycetes</taxon>
        <taxon>Pseudonocardiales</taxon>
        <taxon>Pseudonocardiaceae</taxon>
        <taxon>Pseudonocardia</taxon>
    </lineage>
</organism>
<feature type="region of interest" description="Disordered" evidence="1">
    <location>
        <begin position="179"/>
        <end position="210"/>
    </location>
</feature>
<protein>
    <recommendedName>
        <fullName evidence="4">DUF3558 domain-containing protein</fullName>
    </recommendedName>
</protein>
<dbReference type="EMBL" id="CP002593">
    <property type="protein sequence ID" value="AEA26039.1"/>
    <property type="molecule type" value="Genomic_DNA"/>
</dbReference>
<evidence type="ECO:0000256" key="1">
    <source>
        <dbReference type="SAM" id="MobiDB-lite"/>
    </source>
</evidence>
<dbReference type="Proteomes" id="UP000007809">
    <property type="component" value="Chromosome"/>
</dbReference>
<evidence type="ECO:0000313" key="3">
    <source>
        <dbReference type="Proteomes" id="UP000007809"/>
    </source>
</evidence>
<keyword evidence="3" id="KW-1185">Reference proteome</keyword>
<dbReference type="AlphaFoldDB" id="F4CN26"/>
<evidence type="ECO:0008006" key="4">
    <source>
        <dbReference type="Google" id="ProtNLM"/>
    </source>
</evidence>
<dbReference type="KEGG" id="pdx:Psed_3871"/>
<feature type="region of interest" description="Disordered" evidence="1">
    <location>
        <begin position="1"/>
        <end position="20"/>
    </location>
</feature>
<sequence>MPTFATSASATAGTDGAAKKTGLPDDCSVLMSPDDLGALFAQPVGTVVVNTIRGVPAPSVGRTERIACTYSNSDVRTGNALTKLVDVNIGRFTDENAARSQWQLNSDLERGGATSSDLTIGDATAVLVSRPTGTTLLVCYRLDTLTFVLPPEQGGGRPPQDVLVDLAKRMIPTLVATMPPVTTAPPADVPQPPATTASVARDTAAGARHR</sequence>
<evidence type="ECO:0000313" key="2">
    <source>
        <dbReference type="EMBL" id="AEA26039.1"/>
    </source>
</evidence>
<gene>
    <name evidence="2" type="ordered locus">Psed_3871</name>
</gene>